<dbReference type="Pfam" id="PF04273">
    <property type="entry name" value="BLH_phosphatase"/>
    <property type="match status" value="1"/>
</dbReference>
<feature type="domain" description="Beta-lactamase hydrolase-like protein phosphatase-like" evidence="1">
    <location>
        <begin position="7"/>
        <end position="105"/>
    </location>
</feature>
<gene>
    <name evidence="2" type="ORF">SAMN04487991_1180</name>
</gene>
<dbReference type="AlphaFoldDB" id="A0A1I3LXW5"/>
<sequence>MRIKRLNGMLTIANQMETGKIGKVAERGYKTIICNRPDGEGDDQPGFDEIARLAQEHGIQTVYLPIQLTGAEPADHAAFAEAIEAMPKPIMAYCRSGTRSAMLWSHWEQSHSDYAERERRLAAMQVGAMAPGSTSLDGRRAVAPLTSASASGAADDGWWKEERQSGVTRLRRNRA</sequence>
<keyword evidence="3" id="KW-1185">Reference proteome</keyword>
<dbReference type="InterPro" id="IPR005939">
    <property type="entry name" value="BLH_phosphatase-like"/>
</dbReference>
<proteinExistence type="predicted"/>
<name>A0A1I3LXW5_9RHOB</name>
<dbReference type="Gene3D" id="3.90.190.10">
    <property type="entry name" value="Protein tyrosine phosphatase superfamily"/>
    <property type="match status" value="1"/>
</dbReference>
<evidence type="ECO:0000313" key="3">
    <source>
        <dbReference type="Proteomes" id="UP000199630"/>
    </source>
</evidence>
<accession>A0A1I3LXW5</accession>
<dbReference type="OrthoDB" id="9805710at2"/>
<dbReference type="InterPro" id="IPR029021">
    <property type="entry name" value="Prot-tyrosine_phosphatase-like"/>
</dbReference>
<dbReference type="Proteomes" id="UP000199630">
    <property type="component" value="Unassembled WGS sequence"/>
</dbReference>
<evidence type="ECO:0000313" key="2">
    <source>
        <dbReference type="EMBL" id="SFI89614.1"/>
    </source>
</evidence>
<evidence type="ECO:0000259" key="1">
    <source>
        <dbReference type="Pfam" id="PF04273"/>
    </source>
</evidence>
<dbReference type="STRING" id="588602.SAMN04487991_1180"/>
<organism evidence="2 3">
    <name type="scientific">Celeribacter neptunius</name>
    <dbReference type="NCBI Taxonomy" id="588602"/>
    <lineage>
        <taxon>Bacteria</taxon>
        <taxon>Pseudomonadati</taxon>
        <taxon>Pseudomonadota</taxon>
        <taxon>Alphaproteobacteria</taxon>
        <taxon>Rhodobacterales</taxon>
        <taxon>Roseobacteraceae</taxon>
        <taxon>Celeribacter</taxon>
    </lineage>
</organism>
<protein>
    <submittedName>
        <fullName evidence="2">TIGR01244 family protein</fullName>
    </submittedName>
</protein>
<reference evidence="3" key="1">
    <citation type="submission" date="2016-10" db="EMBL/GenBank/DDBJ databases">
        <authorList>
            <person name="Varghese N."/>
            <person name="Submissions S."/>
        </authorList>
    </citation>
    <scope>NUCLEOTIDE SEQUENCE [LARGE SCALE GENOMIC DNA]</scope>
    <source>
        <strain evidence="3">DSM 26471</strain>
    </source>
</reference>
<dbReference type="EMBL" id="FORH01000001">
    <property type="protein sequence ID" value="SFI89614.1"/>
    <property type="molecule type" value="Genomic_DNA"/>
</dbReference>
<dbReference type="NCBIfam" id="TIGR01244">
    <property type="entry name" value="TIGR01244 family sulfur transferase"/>
    <property type="match status" value="1"/>
</dbReference>
<dbReference type="GO" id="GO:0016787">
    <property type="term" value="F:hydrolase activity"/>
    <property type="evidence" value="ECO:0007669"/>
    <property type="project" value="InterPro"/>
</dbReference>